<evidence type="ECO:0000256" key="1">
    <source>
        <dbReference type="ARBA" id="ARBA00004141"/>
    </source>
</evidence>
<comment type="subcellular location">
    <subcellularLocation>
        <location evidence="1">Membrane</location>
        <topology evidence="1">Multi-pass membrane protein</topology>
    </subcellularLocation>
</comment>
<evidence type="ECO:0000256" key="4">
    <source>
        <dbReference type="ARBA" id="ARBA00023136"/>
    </source>
</evidence>
<name>A0A0F9NPV9_9ZZZZ</name>
<keyword evidence="2 5" id="KW-0812">Transmembrane</keyword>
<dbReference type="AlphaFoldDB" id="A0A0F9NPV9"/>
<comment type="caution">
    <text evidence="6">The sequence shown here is derived from an EMBL/GenBank/DDBJ whole genome shotgun (WGS) entry which is preliminary data.</text>
</comment>
<gene>
    <name evidence="6" type="ORF">LCGC14_0940210</name>
</gene>
<protein>
    <recommendedName>
        <fullName evidence="7">Nicotinamide riboside transporter PnuC</fullName>
    </recommendedName>
</protein>
<evidence type="ECO:0000256" key="5">
    <source>
        <dbReference type="SAM" id="Phobius"/>
    </source>
</evidence>
<proteinExistence type="predicted"/>
<dbReference type="EMBL" id="LAZR01003284">
    <property type="protein sequence ID" value="KKN19969.1"/>
    <property type="molecule type" value="Genomic_DNA"/>
</dbReference>
<feature type="transmembrane region" description="Helical" evidence="5">
    <location>
        <begin position="44"/>
        <end position="63"/>
    </location>
</feature>
<dbReference type="GO" id="GO:0016020">
    <property type="term" value="C:membrane"/>
    <property type="evidence" value="ECO:0007669"/>
    <property type="project" value="UniProtKB-SubCell"/>
</dbReference>
<dbReference type="InterPro" id="IPR006419">
    <property type="entry name" value="NMN_transpt_PnuC"/>
</dbReference>
<keyword evidence="3 5" id="KW-1133">Transmembrane helix</keyword>
<accession>A0A0F9NPV9</accession>
<keyword evidence="4 5" id="KW-0472">Membrane</keyword>
<dbReference type="GO" id="GO:0034257">
    <property type="term" value="F:nicotinamide riboside transmembrane transporter activity"/>
    <property type="evidence" value="ECO:0007669"/>
    <property type="project" value="InterPro"/>
</dbReference>
<evidence type="ECO:0000256" key="3">
    <source>
        <dbReference type="ARBA" id="ARBA00022989"/>
    </source>
</evidence>
<organism evidence="6">
    <name type="scientific">marine sediment metagenome</name>
    <dbReference type="NCBI Taxonomy" id="412755"/>
    <lineage>
        <taxon>unclassified sequences</taxon>
        <taxon>metagenomes</taxon>
        <taxon>ecological metagenomes</taxon>
    </lineage>
</organism>
<evidence type="ECO:0000313" key="6">
    <source>
        <dbReference type="EMBL" id="KKN19969.1"/>
    </source>
</evidence>
<reference evidence="6" key="1">
    <citation type="journal article" date="2015" name="Nature">
        <title>Complex archaea that bridge the gap between prokaryotes and eukaryotes.</title>
        <authorList>
            <person name="Spang A."/>
            <person name="Saw J.H."/>
            <person name="Jorgensen S.L."/>
            <person name="Zaremba-Niedzwiedzka K."/>
            <person name="Martijn J."/>
            <person name="Lind A.E."/>
            <person name="van Eijk R."/>
            <person name="Schleper C."/>
            <person name="Guy L."/>
            <person name="Ettema T.J."/>
        </authorList>
    </citation>
    <scope>NUCLEOTIDE SEQUENCE</scope>
</reference>
<evidence type="ECO:0000256" key="2">
    <source>
        <dbReference type="ARBA" id="ARBA00022692"/>
    </source>
</evidence>
<evidence type="ECO:0008006" key="7">
    <source>
        <dbReference type="Google" id="ProtNLM"/>
    </source>
</evidence>
<dbReference type="Pfam" id="PF04973">
    <property type="entry name" value="NMN_transporter"/>
    <property type="match status" value="1"/>
</dbReference>
<sequence length="69" mass="8209">MTYWIIAALSLVGVVLNIYKKRLCFVIWAGTNFAWMIIDFKEEIPAQGVLMAVYFVLALWGIWKWRRKR</sequence>